<name>A0A5C8PJH9_9HYPH</name>
<keyword evidence="11" id="KW-1185">Reference proteome</keyword>
<comment type="subcellular location">
    <subcellularLocation>
        <location evidence="1">Membrane</location>
    </subcellularLocation>
</comment>
<evidence type="ECO:0000256" key="1">
    <source>
        <dbReference type="ARBA" id="ARBA00004370"/>
    </source>
</evidence>
<dbReference type="Pfam" id="PF00005">
    <property type="entry name" value="ABC_tran"/>
    <property type="match status" value="1"/>
</dbReference>
<dbReference type="AlphaFoldDB" id="A0A5C8PJH9"/>
<feature type="domain" description="ABC transporter" evidence="9">
    <location>
        <begin position="25"/>
        <end position="49"/>
    </location>
</feature>
<evidence type="ECO:0000256" key="3">
    <source>
        <dbReference type="ARBA" id="ARBA00022448"/>
    </source>
</evidence>
<evidence type="ECO:0000256" key="5">
    <source>
        <dbReference type="ARBA" id="ARBA00022519"/>
    </source>
</evidence>
<dbReference type="InterPro" id="IPR003439">
    <property type="entry name" value="ABC_transporter-like_ATP-bd"/>
</dbReference>
<reference evidence="10 11" key="1">
    <citation type="submission" date="2019-06" db="EMBL/GenBank/DDBJ databases">
        <title>New taxonomy in bacterial strain CC-CFT640, isolated from vineyard.</title>
        <authorList>
            <person name="Lin S.-Y."/>
            <person name="Tsai C.-F."/>
            <person name="Young C.-C."/>
        </authorList>
    </citation>
    <scope>NUCLEOTIDE SEQUENCE [LARGE SCALE GENOMIC DNA]</scope>
    <source>
        <strain evidence="10 11">CC-CFT640</strain>
    </source>
</reference>
<keyword evidence="10" id="KW-0547">Nucleotide-binding</keyword>
<gene>
    <name evidence="10" type="ORF">FHP25_18770</name>
</gene>
<evidence type="ECO:0000313" key="10">
    <source>
        <dbReference type="EMBL" id="TXL73970.1"/>
    </source>
</evidence>
<evidence type="ECO:0000313" key="11">
    <source>
        <dbReference type="Proteomes" id="UP000321638"/>
    </source>
</evidence>
<evidence type="ECO:0000256" key="2">
    <source>
        <dbReference type="ARBA" id="ARBA00005417"/>
    </source>
</evidence>
<dbReference type="GO" id="GO:0016887">
    <property type="term" value="F:ATP hydrolysis activity"/>
    <property type="evidence" value="ECO:0007669"/>
    <property type="project" value="InterPro"/>
</dbReference>
<evidence type="ECO:0000256" key="8">
    <source>
        <dbReference type="SAM" id="MobiDB-lite"/>
    </source>
</evidence>
<keyword evidence="4" id="KW-1003">Cell membrane</keyword>
<keyword evidence="5" id="KW-0997">Cell inner membrane</keyword>
<protein>
    <submittedName>
        <fullName evidence="10">ATP-binding cassette domain-containing protein</fullName>
    </submittedName>
</protein>
<keyword evidence="7" id="KW-0472">Membrane</keyword>
<feature type="region of interest" description="Disordered" evidence="8">
    <location>
        <begin position="39"/>
        <end position="117"/>
    </location>
</feature>
<keyword evidence="3" id="KW-0813">Transport</keyword>
<evidence type="ECO:0000256" key="6">
    <source>
        <dbReference type="ARBA" id="ARBA00022967"/>
    </source>
</evidence>
<comment type="caution">
    <text evidence="10">The sequence shown here is derived from an EMBL/GenBank/DDBJ whole genome shotgun (WGS) entry which is preliminary data.</text>
</comment>
<dbReference type="EMBL" id="VDUZ01000021">
    <property type="protein sequence ID" value="TXL73970.1"/>
    <property type="molecule type" value="Genomic_DNA"/>
</dbReference>
<dbReference type="Gene3D" id="3.40.50.300">
    <property type="entry name" value="P-loop containing nucleotide triphosphate hydrolases"/>
    <property type="match status" value="1"/>
</dbReference>
<dbReference type="InterPro" id="IPR050388">
    <property type="entry name" value="ABC_Ni/Peptide_Import"/>
</dbReference>
<evidence type="ECO:0000256" key="7">
    <source>
        <dbReference type="ARBA" id="ARBA00023136"/>
    </source>
</evidence>
<dbReference type="Proteomes" id="UP000321638">
    <property type="component" value="Unassembled WGS sequence"/>
</dbReference>
<keyword evidence="10" id="KW-0067">ATP-binding</keyword>
<dbReference type="PANTHER" id="PTHR43297">
    <property type="entry name" value="OLIGOPEPTIDE TRANSPORT ATP-BINDING PROTEIN APPD"/>
    <property type="match status" value="1"/>
</dbReference>
<organism evidence="10 11">
    <name type="scientific">Vineibacter terrae</name>
    <dbReference type="NCBI Taxonomy" id="2586908"/>
    <lineage>
        <taxon>Bacteria</taxon>
        <taxon>Pseudomonadati</taxon>
        <taxon>Pseudomonadota</taxon>
        <taxon>Alphaproteobacteria</taxon>
        <taxon>Hyphomicrobiales</taxon>
        <taxon>Vineibacter</taxon>
    </lineage>
</organism>
<dbReference type="SUPFAM" id="SSF52540">
    <property type="entry name" value="P-loop containing nucleoside triphosphate hydrolases"/>
    <property type="match status" value="1"/>
</dbReference>
<keyword evidence="6" id="KW-1278">Translocase</keyword>
<proteinExistence type="inferred from homology"/>
<accession>A0A5C8PJH9</accession>
<dbReference type="OrthoDB" id="9815712at2"/>
<evidence type="ECO:0000259" key="9">
    <source>
        <dbReference type="Pfam" id="PF00005"/>
    </source>
</evidence>
<comment type="similarity">
    <text evidence="2">Belongs to the ABC transporter superfamily.</text>
</comment>
<dbReference type="GO" id="GO:0005524">
    <property type="term" value="F:ATP binding"/>
    <property type="evidence" value="ECO:0007669"/>
    <property type="project" value="UniProtKB-KW"/>
</dbReference>
<evidence type="ECO:0000256" key="4">
    <source>
        <dbReference type="ARBA" id="ARBA00022475"/>
    </source>
</evidence>
<sequence length="117" mass="12467">MTPLLAVDRLSVEFRNRCSATRVVDDVSLDTMPGETVAIVGESGSGKSVTGPQSDRAGLFQTQGDPALSHQGREERRPRRPNLSGMIHEFVLAGVRSATGRPRRSGHAPCAGALEKS</sequence>
<dbReference type="GO" id="GO:0016020">
    <property type="term" value="C:membrane"/>
    <property type="evidence" value="ECO:0007669"/>
    <property type="project" value="UniProtKB-SubCell"/>
</dbReference>
<dbReference type="InterPro" id="IPR027417">
    <property type="entry name" value="P-loop_NTPase"/>
</dbReference>
<dbReference type="PANTHER" id="PTHR43297:SF14">
    <property type="entry name" value="ATPASE AAA-TYPE CORE DOMAIN-CONTAINING PROTEIN"/>
    <property type="match status" value="1"/>
</dbReference>